<reference evidence="1" key="1">
    <citation type="journal article" date="2021" name="Nat. Commun.">
        <title>Genetic determinants of endophytism in the Arabidopsis root mycobiome.</title>
        <authorList>
            <person name="Mesny F."/>
            <person name="Miyauchi S."/>
            <person name="Thiergart T."/>
            <person name="Pickel B."/>
            <person name="Atanasova L."/>
            <person name="Karlsson M."/>
            <person name="Huettel B."/>
            <person name="Barry K.W."/>
            <person name="Haridas S."/>
            <person name="Chen C."/>
            <person name="Bauer D."/>
            <person name="Andreopoulos W."/>
            <person name="Pangilinan J."/>
            <person name="LaButti K."/>
            <person name="Riley R."/>
            <person name="Lipzen A."/>
            <person name="Clum A."/>
            <person name="Drula E."/>
            <person name="Henrissat B."/>
            <person name="Kohler A."/>
            <person name="Grigoriev I.V."/>
            <person name="Martin F.M."/>
            <person name="Hacquard S."/>
        </authorList>
    </citation>
    <scope>NUCLEOTIDE SEQUENCE</scope>
    <source>
        <strain evidence="1">MPI-CAGE-AT-0021</strain>
    </source>
</reference>
<protein>
    <submittedName>
        <fullName evidence="1">Uncharacterized protein</fullName>
    </submittedName>
</protein>
<dbReference type="AlphaFoldDB" id="A0A9P9EUW6"/>
<accession>A0A9P9EUW6</accession>
<dbReference type="OrthoDB" id="3901509at2759"/>
<keyword evidence="2" id="KW-1185">Reference proteome</keyword>
<proteinExistence type="predicted"/>
<evidence type="ECO:0000313" key="1">
    <source>
        <dbReference type="EMBL" id="KAH7145447.1"/>
    </source>
</evidence>
<dbReference type="Proteomes" id="UP000717696">
    <property type="component" value="Unassembled WGS sequence"/>
</dbReference>
<gene>
    <name evidence="1" type="ORF">B0J13DRAFT_524985</name>
</gene>
<comment type="caution">
    <text evidence="1">The sequence shown here is derived from an EMBL/GenBank/DDBJ whole genome shotgun (WGS) entry which is preliminary data.</text>
</comment>
<evidence type="ECO:0000313" key="2">
    <source>
        <dbReference type="Proteomes" id="UP000717696"/>
    </source>
</evidence>
<dbReference type="EMBL" id="JAGMUU010000009">
    <property type="protein sequence ID" value="KAH7145447.1"/>
    <property type="molecule type" value="Genomic_DNA"/>
</dbReference>
<sequence>MSPWVTHLSMVNPSYIILGYPPVYDNQQFQPRHLRSSTFHNNQRPPPTSPEFIHHSTEYINQQSQLRSSTCLQQPTSRMYYNQASLLFLLFAIIIATLPQTVCHNPEPEKPGLVKRSSNLFEHTPKLIAIKRHSETTMRIPSDLCFIDVTNWDWNTDVVKITRHRGDSGAVQRYFEALDKGFLGQAIRERYAFDGHVGADGIVQDTGMTIDELVTSDLQENLDEDDDRLEATQEVLTQGLANTDDPGVELVRTMISMMDADPPAARRRRALRVDLIGFLETRELDIGKVDRLVDIMLEE</sequence>
<organism evidence="1 2">
    <name type="scientific">Dactylonectria estremocensis</name>
    <dbReference type="NCBI Taxonomy" id="1079267"/>
    <lineage>
        <taxon>Eukaryota</taxon>
        <taxon>Fungi</taxon>
        <taxon>Dikarya</taxon>
        <taxon>Ascomycota</taxon>
        <taxon>Pezizomycotina</taxon>
        <taxon>Sordariomycetes</taxon>
        <taxon>Hypocreomycetidae</taxon>
        <taxon>Hypocreales</taxon>
        <taxon>Nectriaceae</taxon>
        <taxon>Dactylonectria</taxon>
    </lineage>
</organism>
<name>A0A9P9EUW6_9HYPO</name>